<sequence length="279" mass="31347">MAGEGGPSKRGTRAACLSCKASHVCCDEARPCSRCIRLNRECIDPNLNQTKRSPKNPTPSPTDSLPPTPQVQTEYSDVSWINTGISEEHQTFNMALLGFTQPIEKRTAEDVVQLMSSRGWMTEREAALFIKTCISINEERKRNLDASQVQERLSNMERHIDESPLPTIVTNCFGQITHFNDSFIRTTGITAHPEDIISLDLFDYSPSTMRMLSWFALSPNRSLVIPAFLRVWTPGTDFKTVQRHGLSYIEGVQWIDRDMIGQMPACAKVYFMPSPASVS</sequence>
<proteinExistence type="predicted"/>
<dbReference type="InParanoid" id="A0A2P6NAG3"/>
<evidence type="ECO:0000313" key="3">
    <source>
        <dbReference type="EMBL" id="PRP80937.1"/>
    </source>
</evidence>
<reference evidence="3 4" key="1">
    <citation type="journal article" date="2018" name="Genome Biol. Evol.">
        <title>Multiple Roots of Fruiting Body Formation in Amoebozoa.</title>
        <authorList>
            <person name="Hillmann F."/>
            <person name="Forbes G."/>
            <person name="Novohradska S."/>
            <person name="Ferling I."/>
            <person name="Riege K."/>
            <person name="Groth M."/>
            <person name="Westermann M."/>
            <person name="Marz M."/>
            <person name="Spaller T."/>
            <person name="Winckler T."/>
            <person name="Schaap P."/>
            <person name="Glockner G."/>
        </authorList>
    </citation>
    <scope>NUCLEOTIDE SEQUENCE [LARGE SCALE GENOMIC DNA]</scope>
    <source>
        <strain evidence="3 4">Jena</strain>
    </source>
</reference>
<gene>
    <name evidence="3" type="ORF">PROFUN_11266</name>
</gene>
<protein>
    <recommendedName>
        <fullName evidence="2">Zn(2)-C6 fungal-type domain-containing protein</fullName>
    </recommendedName>
</protein>
<comment type="caution">
    <text evidence="3">The sequence shown here is derived from an EMBL/GenBank/DDBJ whole genome shotgun (WGS) entry which is preliminary data.</text>
</comment>
<dbReference type="SUPFAM" id="SSF57701">
    <property type="entry name" value="Zn2/Cys6 DNA-binding domain"/>
    <property type="match status" value="1"/>
</dbReference>
<dbReference type="InterPro" id="IPR036864">
    <property type="entry name" value="Zn2-C6_fun-type_DNA-bd_sf"/>
</dbReference>
<dbReference type="CDD" id="cd00067">
    <property type="entry name" value="GAL4"/>
    <property type="match status" value="1"/>
</dbReference>
<dbReference type="Pfam" id="PF00172">
    <property type="entry name" value="Zn_clus"/>
    <property type="match status" value="1"/>
</dbReference>
<name>A0A2P6NAG3_9EUKA</name>
<dbReference type="EMBL" id="MDYQ01000134">
    <property type="protein sequence ID" value="PRP80937.1"/>
    <property type="molecule type" value="Genomic_DNA"/>
</dbReference>
<dbReference type="GO" id="GO:0000981">
    <property type="term" value="F:DNA-binding transcription factor activity, RNA polymerase II-specific"/>
    <property type="evidence" value="ECO:0007669"/>
    <property type="project" value="InterPro"/>
</dbReference>
<dbReference type="SMART" id="SM00066">
    <property type="entry name" value="GAL4"/>
    <property type="match status" value="1"/>
</dbReference>
<dbReference type="InterPro" id="IPR000014">
    <property type="entry name" value="PAS"/>
</dbReference>
<dbReference type="PROSITE" id="PS00463">
    <property type="entry name" value="ZN2_CY6_FUNGAL_1"/>
    <property type="match status" value="1"/>
</dbReference>
<dbReference type="InterPro" id="IPR035965">
    <property type="entry name" value="PAS-like_dom_sf"/>
</dbReference>
<dbReference type="CDD" id="cd00130">
    <property type="entry name" value="PAS"/>
    <property type="match status" value="1"/>
</dbReference>
<evidence type="ECO:0000313" key="4">
    <source>
        <dbReference type="Proteomes" id="UP000241769"/>
    </source>
</evidence>
<dbReference type="OrthoDB" id="1555531at2759"/>
<dbReference type="GO" id="GO:0008270">
    <property type="term" value="F:zinc ion binding"/>
    <property type="evidence" value="ECO:0007669"/>
    <property type="project" value="InterPro"/>
</dbReference>
<feature type="compositionally biased region" description="Pro residues" evidence="1">
    <location>
        <begin position="56"/>
        <end position="69"/>
    </location>
</feature>
<dbReference type="InterPro" id="IPR001138">
    <property type="entry name" value="Zn2Cys6_DnaBD"/>
</dbReference>
<keyword evidence="4" id="KW-1185">Reference proteome</keyword>
<dbReference type="Proteomes" id="UP000241769">
    <property type="component" value="Unassembled WGS sequence"/>
</dbReference>
<accession>A0A2P6NAG3</accession>
<evidence type="ECO:0000256" key="1">
    <source>
        <dbReference type="SAM" id="MobiDB-lite"/>
    </source>
</evidence>
<evidence type="ECO:0000259" key="2">
    <source>
        <dbReference type="PROSITE" id="PS50048"/>
    </source>
</evidence>
<feature type="domain" description="Zn(2)-C6 fungal-type" evidence="2">
    <location>
        <begin position="15"/>
        <end position="42"/>
    </location>
</feature>
<organism evidence="3 4">
    <name type="scientific">Planoprotostelium fungivorum</name>
    <dbReference type="NCBI Taxonomy" id="1890364"/>
    <lineage>
        <taxon>Eukaryota</taxon>
        <taxon>Amoebozoa</taxon>
        <taxon>Evosea</taxon>
        <taxon>Variosea</taxon>
        <taxon>Cavosteliida</taxon>
        <taxon>Cavosteliaceae</taxon>
        <taxon>Planoprotostelium</taxon>
    </lineage>
</organism>
<dbReference type="Gene3D" id="4.10.240.10">
    <property type="entry name" value="Zn(2)-C6 fungal-type DNA-binding domain"/>
    <property type="match status" value="1"/>
</dbReference>
<dbReference type="SUPFAM" id="SSF55785">
    <property type="entry name" value="PYP-like sensor domain (PAS domain)"/>
    <property type="match status" value="1"/>
</dbReference>
<dbReference type="PROSITE" id="PS50048">
    <property type="entry name" value="ZN2_CY6_FUNGAL_2"/>
    <property type="match status" value="1"/>
</dbReference>
<dbReference type="AlphaFoldDB" id="A0A2P6NAG3"/>
<feature type="region of interest" description="Disordered" evidence="1">
    <location>
        <begin position="46"/>
        <end position="73"/>
    </location>
</feature>